<gene>
    <name evidence="6" type="ORF">P5G50_06485</name>
</gene>
<proteinExistence type="inferred from homology"/>
<dbReference type="CDD" id="cd18609">
    <property type="entry name" value="GH32-like"/>
    <property type="match status" value="1"/>
</dbReference>
<reference evidence="6" key="1">
    <citation type="submission" date="2023-06" db="EMBL/GenBank/DDBJ databases">
        <title>MT1 and MT2 Draft Genomes of Novel Species.</title>
        <authorList>
            <person name="Venkateswaran K."/>
        </authorList>
    </citation>
    <scope>NUCLEOTIDE SEQUENCE</scope>
    <source>
        <strain evidence="6">F6_8S_P_1B</strain>
    </source>
</reference>
<evidence type="ECO:0000256" key="1">
    <source>
        <dbReference type="ARBA" id="ARBA00009902"/>
    </source>
</evidence>
<dbReference type="Pfam" id="PF00251">
    <property type="entry name" value="Glyco_hydro_32N"/>
    <property type="match status" value="1"/>
</dbReference>
<dbReference type="EMBL" id="JAROCF010000001">
    <property type="protein sequence ID" value="MDN4614097.1"/>
    <property type="molecule type" value="Genomic_DNA"/>
</dbReference>
<dbReference type="Proteomes" id="UP001174208">
    <property type="component" value="Unassembled WGS sequence"/>
</dbReference>
<dbReference type="InterPro" id="IPR013148">
    <property type="entry name" value="Glyco_hydro_32_N"/>
</dbReference>
<organism evidence="6 7">
    <name type="scientific">Leifsonia williamsii</name>
    <dbReference type="NCBI Taxonomy" id="3035919"/>
    <lineage>
        <taxon>Bacteria</taxon>
        <taxon>Bacillati</taxon>
        <taxon>Actinomycetota</taxon>
        <taxon>Actinomycetes</taxon>
        <taxon>Micrococcales</taxon>
        <taxon>Microbacteriaceae</taxon>
        <taxon>Leifsonia</taxon>
    </lineage>
</organism>
<sequence>MFSLPDSYVWDFWFADDGDRYHLFFLYASKALQDPDARHHRASVGHAVSGDLVGWKRVEDALVRSDAPAFDDLATWTGSVVRDDAGVWHMFYTGATLTAAGNVQSIGVATSEDLLTWRKSPANPILRADARWYETIADGHWHDEAFRDPFVYRQQDGTWRMLVTARAGHGQVDDRGVIATATSPDLVEWTLLPPLSQPGAGFGQLEVLNTATVDGRSVLFFSCLAPELASTRRETGSRGGVWAVVADRDGEWDPRQAHQVTGDDLYVGRVVVDRAGEPAFFAFRNAGPEGGFVGGITDPMPVRVIDGRVVAGERALDAVPVAR</sequence>
<dbReference type="SUPFAM" id="SSF75005">
    <property type="entry name" value="Arabinanase/levansucrase/invertase"/>
    <property type="match status" value="1"/>
</dbReference>
<dbReference type="EC" id="3.2.1.26" evidence="2"/>
<evidence type="ECO:0000256" key="2">
    <source>
        <dbReference type="ARBA" id="ARBA00012758"/>
    </source>
</evidence>
<evidence type="ECO:0000313" key="7">
    <source>
        <dbReference type="Proteomes" id="UP001174208"/>
    </source>
</evidence>
<protein>
    <recommendedName>
        <fullName evidence="2">beta-fructofuranosidase</fullName>
        <ecNumber evidence="2">3.2.1.26</ecNumber>
    </recommendedName>
</protein>
<keyword evidence="4" id="KW-0326">Glycosidase</keyword>
<dbReference type="InterPro" id="IPR001362">
    <property type="entry name" value="Glyco_hydro_32"/>
</dbReference>
<evidence type="ECO:0000256" key="3">
    <source>
        <dbReference type="ARBA" id="ARBA00022801"/>
    </source>
</evidence>
<keyword evidence="7" id="KW-1185">Reference proteome</keyword>
<dbReference type="InterPro" id="IPR051214">
    <property type="entry name" value="GH32_Enzymes"/>
</dbReference>
<accession>A0ABT8KA98</accession>
<keyword evidence="3 6" id="KW-0378">Hydrolase</keyword>
<dbReference type="PANTHER" id="PTHR43101">
    <property type="entry name" value="BETA-FRUCTOSIDASE"/>
    <property type="match status" value="1"/>
</dbReference>
<dbReference type="RefSeq" id="WP_301210550.1">
    <property type="nucleotide sequence ID" value="NZ_JAROCF010000001.1"/>
</dbReference>
<comment type="similarity">
    <text evidence="1">Belongs to the glycosyl hydrolase 32 family.</text>
</comment>
<dbReference type="InterPro" id="IPR023296">
    <property type="entry name" value="Glyco_hydro_beta-prop_sf"/>
</dbReference>
<evidence type="ECO:0000313" key="6">
    <source>
        <dbReference type="EMBL" id="MDN4614097.1"/>
    </source>
</evidence>
<evidence type="ECO:0000256" key="4">
    <source>
        <dbReference type="ARBA" id="ARBA00023295"/>
    </source>
</evidence>
<comment type="caution">
    <text evidence="6">The sequence shown here is derived from an EMBL/GenBank/DDBJ whole genome shotgun (WGS) entry which is preliminary data.</text>
</comment>
<name>A0ABT8KA98_9MICO</name>
<dbReference type="GO" id="GO:0016787">
    <property type="term" value="F:hydrolase activity"/>
    <property type="evidence" value="ECO:0007669"/>
    <property type="project" value="UniProtKB-KW"/>
</dbReference>
<dbReference type="SMART" id="SM00640">
    <property type="entry name" value="Glyco_32"/>
    <property type="match status" value="1"/>
</dbReference>
<feature type="domain" description="Glycosyl hydrolase family 32 N-terminal" evidence="5">
    <location>
        <begin position="19"/>
        <end position="232"/>
    </location>
</feature>
<dbReference type="PANTHER" id="PTHR43101:SF1">
    <property type="entry name" value="BETA-FRUCTOSIDASE"/>
    <property type="match status" value="1"/>
</dbReference>
<evidence type="ECO:0000259" key="5">
    <source>
        <dbReference type="Pfam" id="PF00251"/>
    </source>
</evidence>
<dbReference type="Gene3D" id="2.115.10.20">
    <property type="entry name" value="Glycosyl hydrolase domain, family 43"/>
    <property type="match status" value="1"/>
</dbReference>